<protein>
    <submittedName>
        <fullName evidence="1">Alpha-methylacyl-CoA racemase</fullName>
        <ecNumber evidence="1">5.1.99.4</ecNumber>
    </submittedName>
</protein>
<keyword evidence="2" id="KW-1185">Reference proteome</keyword>
<name>A0A7W7NUV1_9SPHN</name>
<dbReference type="PANTHER" id="PTHR48228:SF5">
    <property type="entry name" value="ALPHA-METHYLACYL-COA RACEMASE"/>
    <property type="match status" value="1"/>
</dbReference>
<accession>A0A7W7NUV1</accession>
<dbReference type="InterPro" id="IPR050509">
    <property type="entry name" value="CoA-transferase_III"/>
</dbReference>
<comment type="caution">
    <text evidence="1">The sequence shown here is derived from an EMBL/GenBank/DDBJ whole genome shotgun (WGS) entry which is preliminary data.</text>
</comment>
<dbReference type="EMBL" id="JACHLN010000004">
    <property type="protein sequence ID" value="MBB4841219.1"/>
    <property type="molecule type" value="Genomic_DNA"/>
</dbReference>
<dbReference type="Pfam" id="PF02515">
    <property type="entry name" value="CoA_transf_3"/>
    <property type="match status" value="1"/>
</dbReference>
<reference evidence="1 2" key="1">
    <citation type="submission" date="2020-08" db="EMBL/GenBank/DDBJ databases">
        <title>Functional genomics of gut bacteria from endangered species of beetles.</title>
        <authorList>
            <person name="Carlos-Shanley C."/>
        </authorList>
    </citation>
    <scope>NUCLEOTIDE SEQUENCE [LARGE SCALE GENOMIC DNA]</scope>
    <source>
        <strain evidence="1 2">S00224</strain>
    </source>
</reference>
<dbReference type="PANTHER" id="PTHR48228">
    <property type="entry name" value="SUCCINYL-COA--D-CITRAMALATE COA-TRANSFERASE"/>
    <property type="match status" value="1"/>
</dbReference>
<evidence type="ECO:0000313" key="2">
    <source>
        <dbReference type="Proteomes" id="UP000575241"/>
    </source>
</evidence>
<dbReference type="EC" id="5.1.99.4" evidence="1"/>
<evidence type="ECO:0000313" key="1">
    <source>
        <dbReference type="EMBL" id="MBB4841219.1"/>
    </source>
</evidence>
<dbReference type="Proteomes" id="UP000575241">
    <property type="component" value="Unassembled WGS sequence"/>
</dbReference>
<proteinExistence type="predicted"/>
<dbReference type="InterPro" id="IPR044855">
    <property type="entry name" value="CoA-Trfase_III_dom3_sf"/>
</dbReference>
<dbReference type="InterPro" id="IPR003673">
    <property type="entry name" value="CoA-Trfase_fam_III"/>
</dbReference>
<dbReference type="InterPro" id="IPR023606">
    <property type="entry name" value="CoA-Trfase_III_dom_1_sf"/>
</dbReference>
<dbReference type="RefSeq" id="WP_184170510.1">
    <property type="nucleotide sequence ID" value="NZ_JACHLN010000004.1"/>
</dbReference>
<dbReference type="SUPFAM" id="SSF89796">
    <property type="entry name" value="CoA-transferase family III (CaiB/BaiF)"/>
    <property type="match status" value="1"/>
</dbReference>
<keyword evidence="1" id="KW-0413">Isomerase</keyword>
<sequence length="348" mass="36766">MMQPLTGIRIVEMGGIGPAPFCGMMLADHGAEVLYLHRPGQPPNPRDPLLRGRTAVAVDLKSPEGIARVRELAAGADGLIEGFRPGVMERLGLGPTELHAANPRLVYGRMTGWGQTGPLAQAAGHDINYIALAGALHAFGRAGEKPTPPVNAVGDFGGGGMLLAFAMSAGLLQAKTSGQGSVIDCAMTEGAALLMSMVWGFRSTLGWRDERGANLLDTGTHFYDTYETADGKHVAIGAIEPQFYAQLRAVTGLDADPDFDAQMNPAAWPALKDKLAALFRTRTREEWSALMEGTDICFAPVLSMAEAPAHPHNVARGAFIEREGVVQPAPAPRFSAPQLSTSSTTSKS</sequence>
<dbReference type="Gene3D" id="3.30.1540.10">
    <property type="entry name" value="formyl-coa transferase, domain 3"/>
    <property type="match status" value="1"/>
</dbReference>
<dbReference type="AlphaFoldDB" id="A0A7W7NUV1"/>
<organism evidence="1 2">
    <name type="scientific">Sphingomonas kyeonggiensis</name>
    <dbReference type="NCBI Taxonomy" id="1268553"/>
    <lineage>
        <taxon>Bacteria</taxon>
        <taxon>Pseudomonadati</taxon>
        <taxon>Pseudomonadota</taxon>
        <taxon>Alphaproteobacteria</taxon>
        <taxon>Sphingomonadales</taxon>
        <taxon>Sphingomonadaceae</taxon>
        <taxon>Sphingomonas</taxon>
    </lineage>
</organism>
<gene>
    <name evidence="1" type="ORF">HNP52_004316</name>
</gene>
<dbReference type="GO" id="GO:0008111">
    <property type="term" value="F:alpha-methylacyl-CoA racemase activity"/>
    <property type="evidence" value="ECO:0007669"/>
    <property type="project" value="UniProtKB-EC"/>
</dbReference>
<dbReference type="Gene3D" id="3.40.50.10540">
    <property type="entry name" value="Crotonobetainyl-coa:carnitine coa-transferase, domain 1"/>
    <property type="match status" value="1"/>
</dbReference>